<proteinExistence type="inferred from homology"/>
<dbReference type="InterPro" id="IPR050703">
    <property type="entry name" value="Flavin_MAO"/>
</dbReference>
<name>A0A4R7D7S7_9FLAO</name>
<accession>A0A4R7D7S7</accession>
<dbReference type="RefSeq" id="WP_133672526.1">
    <property type="nucleotide sequence ID" value="NZ_SNZW01000013.1"/>
</dbReference>
<gene>
    <name evidence="3" type="ORF">DFQ03_1530</name>
</gene>
<dbReference type="SUPFAM" id="SSF51905">
    <property type="entry name" value="FAD/NAD(P)-binding domain"/>
    <property type="match status" value="1"/>
</dbReference>
<dbReference type="OrthoDB" id="56323at2"/>
<evidence type="ECO:0000313" key="3">
    <source>
        <dbReference type="EMBL" id="TDS17040.1"/>
    </source>
</evidence>
<evidence type="ECO:0000313" key="4">
    <source>
        <dbReference type="Proteomes" id="UP000295274"/>
    </source>
</evidence>
<dbReference type="EMBL" id="SNZW01000013">
    <property type="protein sequence ID" value="TDS17040.1"/>
    <property type="molecule type" value="Genomic_DNA"/>
</dbReference>
<protein>
    <submittedName>
        <fullName evidence="3">Monoamine oxidase</fullName>
    </submittedName>
</protein>
<organism evidence="3 4">
    <name type="scientific">Maribacter caenipelagi</name>
    <dbReference type="NCBI Taxonomy" id="1447781"/>
    <lineage>
        <taxon>Bacteria</taxon>
        <taxon>Pseudomonadati</taxon>
        <taxon>Bacteroidota</taxon>
        <taxon>Flavobacteriia</taxon>
        <taxon>Flavobacteriales</taxon>
        <taxon>Flavobacteriaceae</taxon>
        <taxon>Maribacter</taxon>
    </lineage>
</organism>
<dbReference type="InterPro" id="IPR002937">
    <property type="entry name" value="Amino_oxidase"/>
</dbReference>
<dbReference type="Pfam" id="PF01593">
    <property type="entry name" value="Amino_oxidase"/>
    <property type="match status" value="2"/>
</dbReference>
<evidence type="ECO:0000259" key="2">
    <source>
        <dbReference type="Pfam" id="PF01593"/>
    </source>
</evidence>
<comment type="similarity">
    <text evidence="1">Belongs to the flavin monoamine oxidase family.</text>
</comment>
<feature type="domain" description="Amine oxidase" evidence="2">
    <location>
        <begin position="12"/>
        <end position="80"/>
    </location>
</feature>
<dbReference type="Gene3D" id="3.50.50.60">
    <property type="entry name" value="FAD/NAD(P)-binding domain"/>
    <property type="match status" value="2"/>
</dbReference>
<dbReference type="InterPro" id="IPR036188">
    <property type="entry name" value="FAD/NAD-bd_sf"/>
</dbReference>
<feature type="domain" description="Amine oxidase" evidence="2">
    <location>
        <begin position="100"/>
        <end position="344"/>
    </location>
</feature>
<sequence>MNTSVVIIGAGLTGLLTAYRLQELGFDVKVLEARDRIGGRIHTLQSGNAKVEMGATWFNDSHFHLLDIIEEFKVPYFEQFMTGISYFQTFSNVPPQEITVPNDGPSYRFKNGTIDLLNSIAAKLKTNTIFLSEEVNEVNMIDDNVEVKTNCLTLNTDIVITTLPPAVLIDQITFTAQLPNEFVSLAEQTHTWMQDSIKVALTYKKPFWRKQGKSGTIFSNVGPLTEFYDQSNLEKESYALVGFASVSCARFTKEQRIEKIEAQLKLVFGDNALNYESYHETAWYNEEFTKSHRQADNLFPHQNGGHALYQAPLFNNKLFISGAETSKHHSGYMEGAIFAAESVVAKLKGLHITQS</sequence>
<comment type="caution">
    <text evidence="3">The sequence shown here is derived from an EMBL/GenBank/DDBJ whole genome shotgun (WGS) entry which is preliminary data.</text>
</comment>
<keyword evidence="4" id="KW-1185">Reference proteome</keyword>
<reference evidence="3 4" key="1">
    <citation type="submission" date="2019-03" db="EMBL/GenBank/DDBJ databases">
        <title>Genomic Encyclopedia of Type Strains, Phase III (KMG-III): the genomes of soil and plant-associated and newly described type strains.</title>
        <authorList>
            <person name="Whitman W."/>
        </authorList>
    </citation>
    <scope>NUCLEOTIDE SEQUENCE [LARGE SCALE GENOMIC DNA]</scope>
    <source>
        <strain evidence="3 4">CECT 8455</strain>
    </source>
</reference>
<dbReference type="PANTHER" id="PTHR43563">
    <property type="entry name" value="AMINE OXIDASE"/>
    <property type="match status" value="1"/>
</dbReference>
<dbReference type="GO" id="GO:0016491">
    <property type="term" value="F:oxidoreductase activity"/>
    <property type="evidence" value="ECO:0007669"/>
    <property type="project" value="InterPro"/>
</dbReference>
<evidence type="ECO:0000256" key="1">
    <source>
        <dbReference type="ARBA" id="ARBA00005995"/>
    </source>
</evidence>
<dbReference type="Gene3D" id="3.90.660.10">
    <property type="match status" value="1"/>
</dbReference>
<dbReference type="AlphaFoldDB" id="A0A4R7D7S7"/>
<dbReference type="Proteomes" id="UP000295274">
    <property type="component" value="Unassembled WGS sequence"/>
</dbReference>
<dbReference type="PANTHER" id="PTHR43563:SF1">
    <property type="entry name" value="AMINE OXIDASE [FLAVIN-CONTAINING] B"/>
    <property type="match status" value="1"/>
</dbReference>
<dbReference type="SUPFAM" id="SSF54373">
    <property type="entry name" value="FAD-linked reductases, C-terminal domain"/>
    <property type="match status" value="1"/>
</dbReference>